<accession>A0A0A9U6D4</accession>
<feature type="compositionally biased region" description="Gly residues" evidence="1">
    <location>
        <begin position="57"/>
        <end position="68"/>
    </location>
</feature>
<name>A0A0A9U6D4_ARUDO</name>
<protein>
    <submittedName>
        <fullName evidence="2">Uncharacterized protein</fullName>
    </submittedName>
</protein>
<reference evidence="2" key="1">
    <citation type="submission" date="2014-09" db="EMBL/GenBank/DDBJ databases">
        <authorList>
            <person name="Magalhaes I.L.F."/>
            <person name="Oliveira U."/>
            <person name="Santos F.R."/>
            <person name="Vidigal T.H.D.A."/>
            <person name="Brescovit A.D."/>
            <person name="Santos A.J."/>
        </authorList>
    </citation>
    <scope>NUCLEOTIDE SEQUENCE</scope>
    <source>
        <tissue evidence="2">Shoot tissue taken approximately 20 cm above the soil surface</tissue>
    </source>
</reference>
<feature type="region of interest" description="Disordered" evidence="1">
    <location>
        <begin position="1"/>
        <end position="73"/>
    </location>
</feature>
<organism evidence="2">
    <name type="scientific">Arundo donax</name>
    <name type="common">Giant reed</name>
    <name type="synonym">Donax arundinaceus</name>
    <dbReference type="NCBI Taxonomy" id="35708"/>
    <lineage>
        <taxon>Eukaryota</taxon>
        <taxon>Viridiplantae</taxon>
        <taxon>Streptophyta</taxon>
        <taxon>Embryophyta</taxon>
        <taxon>Tracheophyta</taxon>
        <taxon>Spermatophyta</taxon>
        <taxon>Magnoliopsida</taxon>
        <taxon>Liliopsida</taxon>
        <taxon>Poales</taxon>
        <taxon>Poaceae</taxon>
        <taxon>PACMAD clade</taxon>
        <taxon>Arundinoideae</taxon>
        <taxon>Arundineae</taxon>
        <taxon>Arundo</taxon>
    </lineage>
</organism>
<dbReference type="EMBL" id="GBRH01279829">
    <property type="protein sequence ID" value="JAD18066.1"/>
    <property type="molecule type" value="Transcribed_RNA"/>
</dbReference>
<proteinExistence type="predicted"/>
<reference evidence="2" key="2">
    <citation type="journal article" date="2015" name="Data Brief">
        <title>Shoot transcriptome of the giant reed, Arundo donax.</title>
        <authorList>
            <person name="Barrero R.A."/>
            <person name="Guerrero F.D."/>
            <person name="Moolhuijzen P."/>
            <person name="Goolsby J.A."/>
            <person name="Tidwell J."/>
            <person name="Bellgard S.E."/>
            <person name="Bellgard M.I."/>
        </authorList>
    </citation>
    <scope>NUCLEOTIDE SEQUENCE</scope>
    <source>
        <tissue evidence="2">Shoot tissue taken approximately 20 cm above the soil surface</tissue>
    </source>
</reference>
<evidence type="ECO:0000313" key="2">
    <source>
        <dbReference type="EMBL" id="JAD18066.1"/>
    </source>
</evidence>
<evidence type="ECO:0000256" key="1">
    <source>
        <dbReference type="SAM" id="MobiDB-lite"/>
    </source>
</evidence>
<sequence>MRRGGAAGRWPWCGGGSGGAAAQSRDRAVRSGSGVEAVAAPDLVAASPDLADPSGIQRGGTGPRGGGWPPEATWLRAWRRAAVR</sequence>
<dbReference type="AlphaFoldDB" id="A0A0A9U6D4"/>